<comment type="similarity">
    <text evidence="1">Belongs to the FGGY kinase family.</text>
</comment>
<evidence type="ECO:0000313" key="6">
    <source>
        <dbReference type="EMBL" id="SON58111.1"/>
    </source>
</evidence>
<dbReference type="OrthoDB" id="9805576at2"/>
<dbReference type="Pfam" id="PF02782">
    <property type="entry name" value="FGGY_C"/>
    <property type="match status" value="1"/>
</dbReference>
<keyword evidence="7" id="KW-1185">Reference proteome</keyword>
<dbReference type="GO" id="GO:0019321">
    <property type="term" value="P:pentose metabolic process"/>
    <property type="evidence" value="ECO:0007669"/>
    <property type="project" value="TreeGrafter"/>
</dbReference>
<feature type="domain" description="Carbohydrate kinase FGGY C-terminal" evidence="5">
    <location>
        <begin position="274"/>
        <end position="472"/>
    </location>
</feature>
<dbReference type="AlphaFoldDB" id="A0A2C9DE70"/>
<dbReference type="PIRSF" id="PIRSF000538">
    <property type="entry name" value="GlpK"/>
    <property type="match status" value="1"/>
</dbReference>
<reference evidence="7" key="1">
    <citation type="submission" date="2017-09" db="EMBL/GenBank/DDBJ databases">
        <title>Genome sequence of Nannocystis excedens DSM 71.</title>
        <authorList>
            <person name="Blom J."/>
        </authorList>
    </citation>
    <scope>NUCLEOTIDE SEQUENCE [LARGE SCALE GENOMIC DNA]</scope>
    <source>
        <strain evidence="7">type strain: E19</strain>
    </source>
</reference>
<dbReference type="NCBIfam" id="TIGR01315">
    <property type="entry name" value="5C_CHO_kinase"/>
    <property type="match status" value="1"/>
</dbReference>
<organism evidence="6 7">
    <name type="scientific">Hartmannibacter diazotrophicus</name>
    <dbReference type="NCBI Taxonomy" id="1482074"/>
    <lineage>
        <taxon>Bacteria</taxon>
        <taxon>Pseudomonadati</taxon>
        <taxon>Pseudomonadota</taxon>
        <taxon>Alphaproteobacteria</taxon>
        <taxon>Hyphomicrobiales</taxon>
        <taxon>Pleomorphomonadaceae</taxon>
        <taxon>Hartmannibacter</taxon>
    </lineage>
</organism>
<keyword evidence="3 6" id="KW-0418">Kinase</keyword>
<keyword evidence="2 6" id="KW-0808">Transferase</keyword>
<dbReference type="PANTHER" id="PTHR43435">
    <property type="entry name" value="RIBULOKINASE"/>
    <property type="match status" value="1"/>
</dbReference>
<gene>
    <name evidence="6" type="ORF">HDIA_4570</name>
</gene>
<dbReference type="EC" id="2.7.1.16" evidence="6"/>
<evidence type="ECO:0000313" key="7">
    <source>
        <dbReference type="Proteomes" id="UP000223606"/>
    </source>
</evidence>
<sequence>MARDLLCAVDVGTKSARAGIVTPDGQLLAKCETPFSLRSEQPNHAEHDSEEIWRAVSAAVREALAAAGVGAERIAGIAFDATCSLVVRGEGGRQLPVSPSGKSHWDTIVWLDHRAIGEADECTASGHEVLGFIGGAMSPEMETPKLMWLKRNLPDTWKAARHFFDLTDFLSWRATGSTARSQCTLTAKWTYLAHEDSWREDFFESLGIGDMLEQGSLPAIAAPVGSRLGTLTPEAAAELGLDTSVVVGAGLIDAFAGALGVIGGFAAEEIDRHLALVAGTSSCIMGMSPRARPVSGVWGPYYGAALPGLWLFEGGQSVTGGLLDHVIRLFGRGLEADAETHQRIIARVQELRASEPDLGGGIHILPDFHGNRSPFANPHASGVVSGLTLDDSFDGLCRVYWRACVAIALGVRHILDHLNAHGFQIDTVHVTGGHTRNPLLMELYANATGCSVSLSETQDAVLLGTAMVAAAASGLHDDLTAAAAAMTRPETRIPPDPAAATRHERDYRIFLRMHEQRQEIDRMIQSTEI</sequence>
<dbReference type="PANTHER" id="PTHR43435:SF4">
    <property type="entry name" value="FGGY CARBOHYDRATE KINASE DOMAIN-CONTAINING PROTEIN"/>
    <property type="match status" value="1"/>
</dbReference>
<name>A0A2C9DE70_9HYPH</name>
<proteinExistence type="inferred from homology"/>
<dbReference type="CDD" id="cd07782">
    <property type="entry name" value="ASKHA_NBD_FGGY_D-RBK"/>
    <property type="match status" value="1"/>
</dbReference>
<dbReference type="Gene3D" id="3.30.420.40">
    <property type="match status" value="1"/>
</dbReference>
<dbReference type="InterPro" id="IPR000577">
    <property type="entry name" value="Carb_kinase_FGGY"/>
</dbReference>
<dbReference type="InterPro" id="IPR018485">
    <property type="entry name" value="FGGY_C"/>
</dbReference>
<accession>A0A2C9DE70</accession>
<dbReference type="KEGG" id="hdi:HDIA_4570"/>
<dbReference type="SUPFAM" id="SSF53067">
    <property type="entry name" value="Actin-like ATPase domain"/>
    <property type="match status" value="2"/>
</dbReference>
<dbReference type="GO" id="GO:0008741">
    <property type="term" value="F:ribulokinase activity"/>
    <property type="evidence" value="ECO:0007669"/>
    <property type="project" value="UniProtKB-EC"/>
</dbReference>
<dbReference type="InterPro" id="IPR006003">
    <property type="entry name" value="FGGY_RbtK-like"/>
</dbReference>
<dbReference type="RefSeq" id="WP_099558301.1">
    <property type="nucleotide sequence ID" value="NZ_LT960614.1"/>
</dbReference>
<dbReference type="EMBL" id="LT960614">
    <property type="protein sequence ID" value="SON58111.1"/>
    <property type="molecule type" value="Genomic_DNA"/>
</dbReference>
<evidence type="ECO:0000256" key="2">
    <source>
        <dbReference type="ARBA" id="ARBA00022679"/>
    </source>
</evidence>
<protein>
    <submittedName>
        <fullName evidence="6">Ribulokinase</fullName>
        <ecNumber evidence="6">2.7.1.16</ecNumber>
    </submittedName>
</protein>
<dbReference type="Pfam" id="PF00370">
    <property type="entry name" value="FGGY_N"/>
    <property type="match status" value="1"/>
</dbReference>
<dbReference type="InterPro" id="IPR043129">
    <property type="entry name" value="ATPase_NBD"/>
</dbReference>
<dbReference type="GO" id="GO:0019150">
    <property type="term" value="F:D-ribulokinase activity"/>
    <property type="evidence" value="ECO:0007669"/>
    <property type="project" value="TreeGrafter"/>
</dbReference>
<evidence type="ECO:0000256" key="1">
    <source>
        <dbReference type="ARBA" id="ARBA00009156"/>
    </source>
</evidence>
<dbReference type="Gene3D" id="1.20.58.2240">
    <property type="match status" value="1"/>
</dbReference>
<feature type="domain" description="Carbohydrate kinase FGGY N-terminal" evidence="4">
    <location>
        <begin position="7"/>
        <end position="260"/>
    </location>
</feature>
<evidence type="ECO:0000259" key="5">
    <source>
        <dbReference type="Pfam" id="PF02782"/>
    </source>
</evidence>
<dbReference type="InterPro" id="IPR018484">
    <property type="entry name" value="FGGY_N"/>
</dbReference>
<evidence type="ECO:0000259" key="4">
    <source>
        <dbReference type="Pfam" id="PF00370"/>
    </source>
</evidence>
<evidence type="ECO:0000256" key="3">
    <source>
        <dbReference type="ARBA" id="ARBA00022777"/>
    </source>
</evidence>
<dbReference type="Proteomes" id="UP000223606">
    <property type="component" value="Chromosome 1"/>
</dbReference>
<dbReference type="GO" id="GO:0005737">
    <property type="term" value="C:cytoplasm"/>
    <property type="evidence" value="ECO:0007669"/>
    <property type="project" value="TreeGrafter"/>
</dbReference>